<proteinExistence type="inferred from homology"/>
<dbReference type="AlphaFoldDB" id="A0A4P9X555"/>
<dbReference type="InterPro" id="IPR007317">
    <property type="entry name" value="GET4"/>
</dbReference>
<dbReference type="PANTHER" id="PTHR12875">
    <property type="entry name" value="GOLGI TO ER TRAFFIC PROTEIN 4 HOMOLOG"/>
    <property type="match status" value="1"/>
</dbReference>
<reference evidence="4" key="1">
    <citation type="journal article" date="2018" name="Nat. Microbiol.">
        <title>Leveraging single-cell genomics to expand the fungal tree of life.</title>
        <authorList>
            <person name="Ahrendt S.R."/>
            <person name="Quandt C.A."/>
            <person name="Ciobanu D."/>
            <person name="Clum A."/>
            <person name="Salamov A."/>
            <person name="Andreopoulos B."/>
            <person name="Cheng J.F."/>
            <person name="Woyke T."/>
            <person name="Pelin A."/>
            <person name="Henrissat B."/>
            <person name="Reynolds N.K."/>
            <person name="Benny G.L."/>
            <person name="Smith M.E."/>
            <person name="James T.Y."/>
            <person name="Grigoriev I.V."/>
        </authorList>
    </citation>
    <scope>NUCLEOTIDE SEQUENCE [LARGE SCALE GENOMIC DNA]</scope>
    <source>
        <strain evidence="4">ATCC 52028</strain>
    </source>
</reference>
<evidence type="ECO:0000256" key="2">
    <source>
        <dbReference type="SAM" id="MobiDB-lite"/>
    </source>
</evidence>
<name>A0A4P9X555_9FUNG</name>
<evidence type="ECO:0000256" key="1">
    <source>
        <dbReference type="ARBA" id="ARBA00005351"/>
    </source>
</evidence>
<dbReference type="GO" id="GO:0045048">
    <property type="term" value="P:protein insertion into ER membrane"/>
    <property type="evidence" value="ECO:0007669"/>
    <property type="project" value="InterPro"/>
</dbReference>
<protein>
    <recommendedName>
        <fullName evidence="5">DUF410-domain-containing protein</fullName>
    </recommendedName>
</protein>
<dbReference type="GO" id="GO:0005829">
    <property type="term" value="C:cytosol"/>
    <property type="evidence" value="ECO:0007669"/>
    <property type="project" value="TreeGrafter"/>
</dbReference>
<evidence type="ECO:0000313" key="4">
    <source>
        <dbReference type="Proteomes" id="UP000274922"/>
    </source>
</evidence>
<dbReference type="InterPro" id="IPR011990">
    <property type="entry name" value="TPR-like_helical_dom_sf"/>
</dbReference>
<comment type="similarity">
    <text evidence="1">Belongs to the GET4 family.</text>
</comment>
<dbReference type="Pfam" id="PF04190">
    <property type="entry name" value="GET4"/>
    <property type="match status" value="1"/>
</dbReference>
<organism evidence="3 4">
    <name type="scientific">Caulochytrium protostelioides</name>
    <dbReference type="NCBI Taxonomy" id="1555241"/>
    <lineage>
        <taxon>Eukaryota</taxon>
        <taxon>Fungi</taxon>
        <taxon>Fungi incertae sedis</taxon>
        <taxon>Chytridiomycota</taxon>
        <taxon>Chytridiomycota incertae sedis</taxon>
        <taxon>Chytridiomycetes</taxon>
        <taxon>Caulochytriales</taxon>
        <taxon>Caulochytriaceae</taxon>
        <taxon>Caulochytrium</taxon>
    </lineage>
</organism>
<accession>A0A4P9X555</accession>
<dbReference type="EMBL" id="ML014229">
    <property type="protein sequence ID" value="RKP00212.1"/>
    <property type="molecule type" value="Genomic_DNA"/>
</dbReference>
<feature type="region of interest" description="Disordered" evidence="2">
    <location>
        <begin position="335"/>
        <end position="358"/>
    </location>
</feature>
<keyword evidence="4" id="KW-1185">Reference proteome</keyword>
<sequence>MASGTPKTGVEKTLAKLKLSADQGNYYEAHQMYHSVTQRYVRQGKLDDAMQLLTSGALDLLRHAQWGSASDLAMRLLALYETQHIECTAAARARLTDLFAAMPLDDALTHDFVRAACKWAQDDPALHHVVGARYAAHGHLAEAEHHLVRGVAASGTLAGHLAVAVARALQRRPDAFLPNVVDRYRDPAYVLLRFVLQFLALRKLGAAAAAVRAFTQAVDAADADAAKAAGRFGVRPRQALPFAAAAGDPPLTGDKERVDVYDAPFLNVAIVVVLACTRGEAGRPACAQLRQAYAHRLDPALSQLLDRVAVAFFGVVIQKQVNPLESLMASLFSGDGGKDASAPARRAVAGPSSQLDMD</sequence>
<evidence type="ECO:0000313" key="3">
    <source>
        <dbReference type="EMBL" id="RKP00212.1"/>
    </source>
</evidence>
<dbReference type="Proteomes" id="UP000274922">
    <property type="component" value="Unassembled WGS sequence"/>
</dbReference>
<dbReference type="STRING" id="1555241.A0A4P9X555"/>
<gene>
    <name evidence="3" type="ORF">CXG81DRAFT_19802</name>
</gene>
<dbReference type="Gene3D" id="1.25.40.10">
    <property type="entry name" value="Tetratricopeptide repeat domain"/>
    <property type="match status" value="1"/>
</dbReference>
<evidence type="ECO:0008006" key="5">
    <source>
        <dbReference type="Google" id="ProtNLM"/>
    </source>
</evidence>
<dbReference type="PANTHER" id="PTHR12875:SF0">
    <property type="entry name" value="GOLGI TO ER TRAFFIC PROTEIN 4 HOMOLOG"/>
    <property type="match status" value="1"/>
</dbReference>
<dbReference type="OrthoDB" id="10252405at2759"/>